<evidence type="ECO:0000256" key="1">
    <source>
        <dbReference type="SAM" id="MobiDB-lite"/>
    </source>
</evidence>
<name>A0A0N5B274_STREA</name>
<evidence type="ECO:0000313" key="3">
    <source>
        <dbReference type="Proteomes" id="UP000046392"/>
    </source>
</evidence>
<dbReference type="AlphaFoldDB" id="A0A0N5B274"/>
<organism evidence="3 4">
    <name type="scientific">Strongyloides papillosus</name>
    <name type="common">Intestinal threadworm</name>
    <dbReference type="NCBI Taxonomy" id="174720"/>
    <lineage>
        <taxon>Eukaryota</taxon>
        <taxon>Metazoa</taxon>
        <taxon>Ecdysozoa</taxon>
        <taxon>Nematoda</taxon>
        <taxon>Chromadorea</taxon>
        <taxon>Rhabditida</taxon>
        <taxon>Tylenchina</taxon>
        <taxon>Panagrolaimomorpha</taxon>
        <taxon>Strongyloidoidea</taxon>
        <taxon>Strongyloididae</taxon>
        <taxon>Strongyloides</taxon>
    </lineage>
</organism>
<feature type="region of interest" description="Disordered" evidence="1">
    <location>
        <begin position="116"/>
        <end position="141"/>
    </location>
</feature>
<keyword evidence="2" id="KW-0732">Signal</keyword>
<proteinExistence type="predicted"/>
<feature type="chain" id="PRO_5005893636" evidence="2">
    <location>
        <begin position="19"/>
        <end position="157"/>
    </location>
</feature>
<keyword evidence="3" id="KW-1185">Reference proteome</keyword>
<dbReference type="Proteomes" id="UP000046392">
    <property type="component" value="Unplaced"/>
</dbReference>
<reference evidence="4" key="1">
    <citation type="submission" date="2017-02" db="UniProtKB">
        <authorList>
            <consortium name="WormBaseParasite"/>
        </authorList>
    </citation>
    <scope>IDENTIFICATION</scope>
</reference>
<evidence type="ECO:0000256" key="2">
    <source>
        <dbReference type="SAM" id="SignalP"/>
    </source>
</evidence>
<sequence>MRFMKYLTIFVLLAVQYSFQNSSVEDPSLNEVNNVDSSSLEEIDLSSTETPNEGSYVNVLTESVPKRVEKKGKLFRGVLSGKKLKKSAEKAKHGAKKAMKKGKQLFSKMVNGVKGGLKNLVKKNKGSRSSSSSDSDSSEENIVREKRFLVIVDDIKY</sequence>
<evidence type="ECO:0000313" key="4">
    <source>
        <dbReference type="WBParaSite" id="SPAL_0000017700.1"/>
    </source>
</evidence>
<feature type="signal peptide" evidence="2">
    <location>
        <begin position="1"/>
        <end position="18"/>
    </location>
</feature>
<accession>A0A0N5B274</accession>
<dbReference type="WBParaSite" id="SPAL_0000017700.1">
    <property type="protein sequence ID" value="SPAL_0000017700.1"/>
    <property type="gene ID" value="SPAL_0000017700"/>
</dbReference>
<protein>
    <submittedName>
        <fullName evidence="4">Uncharacterized protein</fullName>
    </submittedName>
</protein>